<evidence type="ECO:0000313" key="2">
    <source>
        <dbReference type="Proteomes" id="UP000290407"/>
    </source>
</evidence>
<protein>
    <submittedName>
        <fullName evidence="1">Uncharacterized protein</fullName>
    </submittedName>
</protein>
<evidence type="ECO:0000313" key="1">
    <source>
        <dbReference type="EMBL" id="RYC69679.1"/>
    </source>
</evidence>
<proteinExistence type="predicted"/>
<reference evidence="1 2" key="1">
    <citation type="submission" date="2019-01" db="EMBL/GenBank/DDBJ databases">
        <title>Spirosoma flava sp. nov., a propanil-degrading bacterium isolated from herbicide-contaminated soil.</title>
        <authorList>
            <person name="Zhang L."/>
            <person name="Jiang J.-D."/>
        </authorList>
    </citation>
    <scope>NUCLEOTIDE SEQUENCE [LARGE SCALE GENOMIC DNA]</scope>
    <source>
        <strain evidence="1 2">TY50</strain>
    </source>
</reference>
<accession>A0A4Q2US69</accession>
<dbReference type="AlphaFoldDB" id="A0A4Q2US69"/>
<organism evidence="1 2">
    <name type="scientific">Spirosoma sordidisoli</name>
    <dbReference type="NCBI Taxonomy" id="2502893"/>
    <lineage>
        <taxon>Bacteria</taxon>
        <taxon>Pseudomonadati</taxon>
        <taxon>Bacteroidota</taxon>
        <taxon>Cytophagia</taxon>
        <taxon>Cytophagales</taxon>
        <taxon>Cytophagaceae</taxon>
        <taxon>Spirosoma</taxon>
    </lineage>
</organism>
<sequence>MKGIPLPAEEIDRLKVRLGKTRRGITGVSRLGKVTRKTIHRTLNGEPAKDDTVKKIYDGLLLLETVEANEVSLRLSRLKKISPQSTSVNL</sequence>
<name>A0A4Q2US69_9BACT</name>
<dbReference type="Proteomes" id="UP000290407">
    <property type="component" value="Unassembled WGS sequence"/>
</dbReference>
<dbReference type="EMBL" id="SBLB01000003">
    <property type="protein sequence ID" value="RYC69679.1"/>
    <property type="molecule type" value="Genomic_DNA"/>
</dbReference>
<keyword evidence="2" id="KW-1185">Reference proteome</keyword>
<dbReference type="RefSeq" id="WP_129601950.1">
    <property type="nucleotide sequence ID" value="NZ_SBLB01000003.1"/>
</dbReference>
<gene>
    <name evidence="1" type="ORF">EQG79_13845</name>
</gene>
<comment type="caution">
    <text evidence="1">The sequence shown here is derived from an EMBL/GenBank/DDBJ whole genome shotgun (WGS) entry which is preliminary data.</text>
</comment>